<evidence type="ECO:0000256" key="4">
    <source>
        <dbReference type="ARBA" id="ARBA00022603"/>
    </source>
</evidence>
<dbReference type="GO" id="GO:0032259">
    <property type="term" value="P:methylation"/>
    <property type="evidence" value="ECO:0007669"/>
    <property type="project" value="UniProtKB-KW"/>
</dbReference>
<proteinExistence type="inferred from homology"/>
<evidence type="ECO:0000313" key="10">
    <source>
        <dbReference type="EMBL" id="MEN7551046.1"/>
    </source>
</evidence>
<evidence type="ECO:0000256" key="2">
    <source>
        <dbReference type="ARBA" id="ARBA00004746"/>
    </source>
</evidence>
<protein>
    <recommendedName>
        <fullName evidence="3 8">Malonyl-[acyl-carrier protein] O-methyltransferase</fullName>
        <shortName evidence="8">Malonyl-ACP O-methyltransferase</shortName>
        <ecNumber evidence="3 8">2.1.1.197</ecNumber>
    </recommendedName>
    <alternativeName>
        <fullName evidence="8">Biotin synthesis protein BioC</fullName>
    </alternativeName>
</protein>
<dbReference type="SUPFAM" id="SSF53335">
    <property type="entry name" value="S-adenosyl-L-methionine-dependent methyltransferases"/>
    <property type="match status" value="1"/>
</dbReference>
<accession>A0AAW9SJZ7</accession>
<evidence type="ECO:0000256" key="5">
    <source>
        <dbReference type="ARBA" id="ARBA00022679"/>
    </source>
</evidence>
<dbReference type="EC" id="2.1.1.197" evidence="3 8"/>
<dbReference type="RefSeq" id="WP_346823828.1">
    <property type="nucleotide sequence ID" value="NZ_JBDKWZ010000019.1"/>
</dbReference>
<evidence type="ECO:0000256" key="3">
    <source>
        <dbReference type="ARBA" id="ARBA00012327"/>
    </source>
</evidence>
<sequence>MKMDKTVVKKRFQRSLASYPGQAQVQRKVAEKLVNKTLELGGSVFENAVEIGTGTGTLTRCFLEKAIVKHLILNDLVPEVKPLLEVILQNHPQISVQYCWGDGEKIHIPTATDLLISGSTIQWFESPFAFLKKVHTSLKKGALIAFSTFGNENFKEIKTLTGSGLTYYELSSWSHELQEIFEIAYTEEFWETLYFACPKEVLKHLQKTGVNGLQRQKWTPGKFQQFQEEYIRQFSQHNGSVKLTYHPQIIILRKK</sequence>
<dbReference type="GO" id="GO:0008757">
    <property type="term" value="F:S-adenosylmethionine-dependent methyltransferase activity"/>
    <property type="evidence" value="ECO:0007669"/>
    <property type="project" value="InterPro"/>
</dbReference>
<dbReference type="InterPro" id="IPR013216">
    <property type="entry name" value="Methyltransf_11"/>
</dbReference>
<dbReference type="InterPro" id="IPR011814">
    <property type="entry name" value="BioC"/>
</dbReference>
<dbReference type="GO" id="GO:0102130">
    <property type="term" value="F:malonyl-CoA methyltransferase activity"/>
    <property type="evidence" value="ECO:0007669"/>
    <property type="project" value="UniProtKB-EC"/>
</dbReference>
<evidence type="ECO:0000259" key="9">
    <source>
        <dbReference type="Pfam" id="PF08241"/>
    </source>
</evidence>
<dbReference type="Pfam" id="PF08241">
    <property type="entry name" value="Methyltransf_11"/>
    <property type="match status" value="1"/>
</dbReference>
<dbReference type="GO" id="GO:0010340">
    <property type="term" value="F:carboxyl-O-methyltransferase activity"/>
    <property type="evidence" value="ECO:0007669"/>
    <property type="project" value="UniProtKB-UniRule"/>
</dbReference>
<comment type="pathway">
    <text evidence="2 8">Cofactor biosynthesis; biotin biosynthesis.</text>
</comment>
<dbReference type="CDD" id="cd02440">
    <property type="entry name" value="AdoMet_MTases"/>
    <property type="match status" value="1"/>
</dbReference>
<keyword evidence="4 8" id="KW-0489">Methyltransferase</keyword>
<dbReference type="EMBL" id="JBDKWZ010000019">
    <property type="protein sequence ID" value="MEN7551046.1"/>
    <property type="molecule type" value="Genomic_DNA"/>
</dbReference>
<evidence type="ECO:0000256" key="8">
    <source>
        <dbReference type="HAMAP-Rule" id="MF_00835"/>
    </source>
</evidence>
<comment type="caution">
    <text evidence="10">The sequence shown here is derived from an EMBL/GenBank/DDBJ whole genome shotgun (WGS) entry which is preliminary data.</text>
</comment>
<evidence type="ECO:0000256" key="1">
    <source>
        <dbReference type="ARBA" id="ARBA00000852"/>
    </source>
</evidence>
<dbReference type="Gene3D" id="3.40.50.150">
    <property type="entry name" value="Vaccinia Virus protein VP39"/>
    <property type="match status" value="1"/>
</dbReference>
<organism evidence="10 11">
    <name type="scientific">Rapidithrix thailandica</name>
    <dbReference type="NCBI Taxonomy" id="413964"/>
    <lineage>
        <taxon>Bacteria</taxon>
        <taxon>Pseudomonadati</taxon>
        <taxon>Bacteroidota</taxon>
        <taxon>Cytophagia</taxon>
        <taxon>Cytophagales</taxon>
        <taxon>Flammeovirgaceae</taxon>
        <taxon>Rapidithrix</taxon>
    </lineage>
</organism>
<keyword evidence="6 8" id="KW-0949">S-adenosyl-L-methionine</keyword>
<reference evidence="10 11" key="1">
    <citation type="submission" date="2024-04" db="EMBL/GenBank/DDBJ databases">
        <title>Novel genus in family Flammeovirgaceae.</title>
        <authorList>
            <person name="Nguyen T.H."/>
            <person name="Vuong T.Q."/>
            <person name="Le H."/>
            <person name="Kim S.-G."/>
        </authorList>
    </citation>
    <scope>NUCLEOTIDE SEQUENCE [LARGE SCALE GENOMIC DNA]</scope>
    <source>
        <strain evidence="10 11">JCM 23209</strain>
    </source>
</reference>
<dbReference type="HAMAP" id="MF_00835">
    <property type="entry name" value="BioC"/>
    <property type="match status" value="1"/>
</dbReference>
<evidence type="ECO:0000256" key="7">
    <source>
        <dbReference type="ARBA" id="ARBA00022756"/>
    </source>
</evidence>
<gene>
    <name evidence="8" type="primary">bioC</name>
    <name evidence="10" type="ORF">AAG747_24205</name>
</gene>
<dbReference type="AlphaFoldDB" id="A0AAW9SJZ7"/>
<dbReference type="InterPro" id="IPR029063">
    <property type="entry name" value="SAM-dependent_MTases_sf"/>
</dbReference>
<name>A0AAW9SJZ7_9BACT</name>
<feature type="domain" description="Methyltransferase type 11" evidence="9">
    <location>
        <begin position="49"/>
        <end position="146"/>
    </location>
</feature>
<keyword evidence="5 8" id="KW-0808">Transferase</keyword>
<keyword evidence="7 8" id="KW-0093">Biotin biosynthesis</keyword>
<keyword evidence="11" id="KW-1185">Reference proteome</keyword>
<comment type="similarity">
    <text evidence="8">Belongs to the methyltransferase superfamily.</text>
</comment>
<dbReference type="GO" id="GO:0009102">
    <property type="term" value="P:biotin biosynthetic process"/>
    <property type="evidence" value="ECO:0007669"/>
    <property type="project" value="UniProtKB-UniRule"/>
</dbReference>
<comment type="function">
    <text evidence="8">Converts the free carboxyl group of a malonyl-thioester to its methyl ester by transfer of a methyl group from S-adenosyl-L-methionine (SAM). It allows to synthesize pimeloyl-ACP via the fatty acid synthetic pathway.</text>
</comment>
<evidence type="ECO:0000256" key="6">
    <source>
        <dbReference type="ARBA" id="ARBA00022691"/>
    </source>
</evidence>
<evidence type="ECO:0000313" key="11">
    <source>
        <dbReference type="Proteomes" id="UP001403385"/>
    </source>
</evidence>
<dbReference type="Proteomes" id="UP001403385">
    <property type="component" value="Unassembled WGS sequence"/>
</dbReference>
<comment type="catalytic activity">
    <reaction evidence="1 8">
        <text>malonyl-[ACP] + S-adenosyl-L-methionine = malonyl-[ACP] methyl ester + S-adenosyl-L-homocysteine</text>
        <dbReference type="Rhea" id="RHEA:17105"/>
        <dbReference type="Rhea" id="RHEA-COMP:9623"/>
        <dbReference type="Rhea" id="RHEA-COMP:9954"/>
        <dbReference type="ChEBI" id="CHEBI:57856"/>
        <dbReference type="ChEBI" id="CHEBI:59789"/>
        <dbReference type="ChEBI" id="CHEBI:78449"/>
        <dbReference type="ChEBI" id="CHEBI:78845"/>
        <dbReference type="EC" id="2.1.1.197"/>
    </reaction>
</comment>